<name>A0A4S2MZ26_9PEZI</name>
<dbReference type="Proteomes" id="UP000298138">
    <property type="component" value="Unassembled WGS sequence"/>
</dbReference>
<dbReference type="AlphaFoldDB" id="A0A4S2MZ26"/>
<reference evidence="2 3" key="1">
    <citation type="submission" date="2019-04" db="EMBL/GenBank/DDBJ databases">
        <title>Comparative genomics and transcriptomics to analyze fruiting body development in filamentous ascomycetes.</title>
        <authorList>
            <consortium name="DOE Joint Genome Institute"/>
            <person name="Lutkenhaus R."/>
            <person name="Traeger S."/>
            <person name="Breuer J."/>
            <person name="Kuo A."/>
            <person name="Lipzen A."/>
            <person name="Pangilinan J."/>
            <person name="Dilworth D."/>
            <person name="Sandor L."/>
            <person name="Poggeler S."/>
            <person name="Barry K."/>
            <person name="Grigoriev I.V."/>
            <person name="Nowrousian M."/>
        </authorList>
    </citation>
    <scope>NUCLEOTIDE SEQUENCE [LARGE SCALE GENOMIC DNA]</scope>
    <source>
        <strain evidence="2 3">CBS 389.68</strain>
    </source>
</reference>
<feature type="region of interest" description="Disordered" evidence="1">
    <location>
        <begin position="1"/>
        <end position="24"/>
    </location>
</feature>
<dbReference type="InParanoid" id="A0A4S2MZ26"/>
<sequence length="245" mass="27942">MGEAEPFGSEAAVDKGTTSMPWPGIHQTLRRRMPHPFAGLWSLISTKCVDERWKIVHPFPRAVSWDVQFDTRHRLFQSEGTGPSHVCPAEAGEDCPGKSEIHLGFKERIWRSFHHWILAHEKHLESLAPCLRISKTRSPVGRSTPDLSENRTHSFQSGPAKSLILLLDAGLTFSTSFRVCQLPLGDTVIFFATWFSFWVRRMHRDDEQFLPSIEVILGNFTTDRGETTKQGEVTATMVRTIYRLR</sequence>
<gene>
    <name evidence="2" type="ORF">EX30DRAFT_242308</name>
</gene>
<evidence type="ECO:0000313" key="3">
    <source>
        <dbReference type="Proteomes" id="UP000298138"/>
    </source>
</evidence>
<dbReference type="EMBL" id="ML220117">
    <property type="protein sequence ID" value="TGZ82010.1"/>
    <property type="molecule type" value="Genomic_DNA"/>
</dbReference>
<evidence type="ECO:0000256" key="1">
    <source>
        <dbReference type="SAM" id="MobiDB-lite"/>
    </source>
</evidence>
<protein>
    <submittedName>
        <fullName evidence="2">Uncharacterized protein</fullName>
    </submittedName>
</protein>
<proteinExistence type="predicted"/>
<keyword evidence="3" id="KW-1185">Reference proteome</keyword>
<accession>A0A4S2MZ26</accession>
<evidence type="ECO:0000313" key="2">
    <source>
        <dbReference type="EMBL" id="TGZ82010.1"/>
    </source>
</evidence>
<organism evidence="2 3">
    <name type="scientific">Ascodesmis nigricans</name>
    <dbReference type="NCBI Taxonomy" id="341454"/>
    <lineage>
        <taxon>Eukaryota</taxon>
        <taxon>Fungi</taxon>
        <taxon>Dikarya</taxon>
        <taxon>Ascomycota</taxon>
        <taxon>Pezizomycotina</taxon>
        <taxon>Pezizomycetes</taxon>
        <taxon>Pezizales</taxon>
        <taxon>Ascodesmidaceae</taxon>
        <taxon>Ascodesmis</taxon>
    </lineage>
</organism>